<evidence type="ECO:0000256" key="6">
    <source>
        <dbReference type="ARBA" id="ARBA00047475"/>
    </source>
</evidence>
<dbReference type="OrthoDB" id="5845678at2759"/>
<dbReference type="Pfam" id="PF00201">
    <property type="entry name" value="UDPGT"/>
    <property type="match status" value="2"/>
</dbReference>
<evidence type="ECO:0000313" key="9">
    <source>
        <dbReference type="Proteomes" id="UP000053660"/>
    </source>
</evidence>
<dbReference type="GO" id="GO:0015020">
    <property type="term" value="F:glucuronosyltransferase activity"/>
    <property type="evidence" value="ECO:0007669"/>
    <property type="project" value="UniProtKB-EC"/>
</dbReference>
<keyword evidence="7" id="KW-1133">Transmembrane helix</keyword>
<organism evidence="8 9">
    <name type="scientific">Oesophagostomum dentatum</name>
    <name type="common">Nodular worm</name>
    <dbReference type="NCBI Taxonomy" id="61180"/>
    <lineage>
        <taxon>Eukaryota</taxon>
        <taxon>Metazoa</taxon>
        <taxon>Ecdysozoa</taxon>
        <taxon>Nematoda</taxon>
        <taxon>Chromadorea</taxon>
        <taxon>Rhabditida</taxon>
        <taxon>Rhabditina</taxon>
        <taxon>Rhabditomorpha</taxon>
        <taxon>Strongyloidea</taxon>
        <taxon>Strongylidae</taxon>
        <taxon>Oesophagostomum</taxon>
    </lineage>
</organism>
<keyword evidence="9" id="KW-1185">Reference proteome</keyword>
<accession>A0A0B1SRW9</accession>
<dbReference type="AlphaFoldDB" id="A0A0B1SRW9"/>
<dbReference type="SUPFAM" id="SSF53756">
    <property type="entry name" value="UDP-Glycosyltransferase/glycogen phosphorylase"/>
    <property type="match status" value="1"/>
</dbReference>
<proteinExistence type="inferred from homology"/>
<dbReference type="InterPro" id="IPR002213">
    <property type="entry name" value="UDP_glucos_trans"/>
</dbReference>
<evidence type="ECO:0000256" key="2">
    <source>
        <dbReference type="ARBA" id="ARBA00012544"/>
    </source>
</evidence>
<dbReference type="Proteomes" id="UP000053660">
    <property type="component" value="Unassembled WGS sequence"/>
</dbReference>
<dbReference type="PANTHER" id="PTHR48043:SF145">
    <property type="entry name" value="FI06409P-RELATED"/>
    <property type="match status" value="1"/>
</dbReference>
<keyword evidence="7" id="KW-0472">Membrane</keyword>
<evidence type="ECO:0000256" key="1">
    <source>
        <dbReference type="ARBA" id="ARBA00009995"/>
    </source>
</evidence>
<dbReference type="InterPro" id="IPR050271">
    <property type="entry name" value="UDP-glycosyltransferase"/>
</dbReference>
<keyword evidence="5" id="KW-0732">Signal</keyword>
<reference evidence="8 9" key="1">
    <citation type="submission" date="2014-03" db="EMBL/GenBank/DDBJ databases">
        <title>Draft genome of the hookworm Oesophagostomum dentatum.</title>
        <authorList>
            <person name="Mitreva M."/>
        </authorList>
    </citation>
    <scope>NUCLEOTIDE SEQUENCE [LARGE SCALE GENOMIC DNA]</scope>
    <source>
        <strain evidence="8 9">OD-Hann</strain>
    </source>
</reference>
<evidence type="ECO:0000313" key="8">
    <source>
        <dbReference type="EMBL" id="KHJ87669.1"/>
    </source>
</evidence>
<comment type="similarity">
    <text evidence="1">Belongs to the UDP-glycosyltransferase family.</text>
</comment>
<keyword evidence="7" id="KW-0812">Transmembrane</keyword>
<protein>
    <recommendedName>
        <fullName evidence="2">glucuronosyltransferase</fullName>
        <ecNumber evidence="2">2.4.1.17</ecNumber>
    </recommendedName>
</protein>
<dbReference type="EC" id="2.4.1.17" evidence="2"/>
<evidence type="ECO:0000256" key="4">
    <source>
        <dbReference type="ARBA" id="ARBA00022679"/>
    </source>
</evidence>
<dbReference type="EMBL" id="KN557281">
    <property type="protein sequence ID" value="KHJ87669.1"/>
    <property type="molecule type" value="Genomic_DNA"/>
</dbReference>
<gene>
    <name evidence="8" type="ORF">OESDEN_12550</name>
</gene>
<keyword evidence="4 8" id="KW-0808">Transferase</keyword>
<name>A0A0B1SRW9_OESDE</name>
<sequence>MLRNSKFDLVFSELFDTCAPGIWKLIGINNFIIVSATGMMPTHYNIIGMPTYASFMPGGLTPYSDKMTFMERLTNLNIELFFQLLGYKIDTWYWKLFNEKYPGFPTLPQLYEERVALIMINVNEFTETPRPTTNMVKYIGGSALRDPKPLTEDLSKLLDKNSVTVLFSMGSLVQSKDMPDWLKRADPRLSVFITHGGMNSILEGMHLGKPMIVIPMFADQQLNSKNVIRNGIGIVLERHLLNKQTLTGALRQVIGNREISRKVALVASLLDGRPKQYRQDIAKWAKIITEHGQLDHLKLYSRKLNWIQYYCIDVIVFELSVVVLVISPVIWILLRIFTYLCARKVKTD</sequence>
<feature type="transmembrane region" description="Helical" evidence="7">
    <location>
        <begin position="307"/>
        <end position="334"/>
    </location>
</feature>
<evidence type="ECO:0000256" key="5">
    <source>
        <dbReference type="ARBA" id="ARBA00022729"/>
    </source>
</evidence>
<dbReference type="Gene3D" id="3.40.50.2000">
    <property type="entry name" value="Glycogen Phosphorylase B"/>
    <property type="match status" value="1"/>
</dbReference>
<comment type="catalytic activity">
    <reaction evidence="6">
        <text>glucuronate acceptor + UDP-alpha-D-glucuronate = acceptor beta-D-glucuronoside + UDP + H(+)</text>
        <dbReference type="Rhea" id="RHEA:21032"/>
        <dbReference type="ChEBI" id="CHEBI:15378"/>
        <dbReference type="ChEBI" id="CHEBI:58052"/>
        <dbReference type="ChEBI" id="CHEBI:58223"/>
        <dbReference type="ChEBI" id="CHEBI:132367"/>
        <dbReference type="ChEBI" id="CHEBI:132368"/>
        <dbReference type="EC" id="2.4.1.17"/>
    </reaction>
</comment>
<keyword evidence="3" id="KW-0328">Glycosyltransferase</keyword>
<dbReference type="PANTHER" id="PTHR48043">
    <property type="entry name" value="EG:EG0003.4 PROTEIN-RELATED"/>
    <property type="match status" value="1"/>
</dbReference>
<evidence type="ECO:0000256" key="3">
    <source>
        <dbReference type="ARBA" id="ARBA00022676"/>
    </source>
</evidence>
<evidence type="ECO:0000256" key="7">
    <source>
        <dbReference type="SAM" id="Phobius"/>
    </source>
</evidence>
<dbReference type="CDD" id="cd03784">
    <property type="entry name" value="GT1_Gtf-like"/>
    <property type="match status" value="1"/>
</dbReference>